<feature type="region of interest" description="Disordered" evidence="2">
    <location>
        <begin position="1"/>
        <end position="28"/>
    </location>
</feature>
<dbReference type="GO" id="GO:0001731">
    <property type="term" value="P:formation of translation preinitiation complex"/>
    <property type="evidence" value="ECO:0007669"/>
    <property type="project" value="TreeGrafter"/>
</dbReference>
<dbReference type="Gene3D" id="3.30.780.10">
    <property type="entry name" value="SUI1-like domain"/>
    <property type="match status" value="1"/>
</dbReference>
<evidence type="ECO:0000313" key="4">
    <source>
        <dbReference type="EMBL" id="CCO19365.1"/>
    </source>
</evidence>
<evidence type="ECO:0000313" key="5">
    <source>
        <dbReference type="Proteomes" id="UP000198341"/>
    </source>
</evidence>
<dbReference type="GO" id="GO:0003743">
    <property type="term" value="F:translation initiation factor activity"/>
    <property type="evidence" value="ECO:0007669"/>
    <property type="project" value="InterPro"/>
</dbReference>
<gene>
    <name evidence="4" type="ordered locus">Bathy13g01580</name>
</gene>
<dbReference type="CDD" id="cd11607">
    <property type="entry name" value="DENR_C"/>
    <property type="match status" value="1"/>
</dbReference>
<accession>K8F3J9</accession>
<comment type="similarity">
    <text evidence="1">Belongs to the DENR family.</text>
</comment>
<dbReference type="Proteomes" id="UP000198341">
    <property type="component" value="Chromosome 13"/>
</dbReference>
<dbReference type="eggNOG" id="KOG3239">
    <property type="taxonomic scope" value="Eukaryota"/>
</dbReference>
<protein>
    <recommendedName>
        <fullName evidence="3">SUI1 domain-containing protein</fullName>
    </recommendedName>
</protein>
<feature type="domain" description="SUI1" evidence="3">
    <location>
        <begin position="32"/>
        <end position="108"/>
    </location>
</feature>
<organism evidence="4 5">
    <name type="scientific">Bathycoccus prasinos</name>
    <dbReference type="NCBI Taxonomy" id="41875"/>
    <lineage>
        <taxon>Eukaryota</taxon>
        <taxon>Viridiplantae</taxon>
        <taxon>Chlorophyta</taxon>
        <taxon>Mamiellophyceae</taxon>
        <taxon>Mamiellales</taxon>
        <taxon>Bathycoccaceae</taxon>
        <taxon>Bathycoccus</taxon>
    </lineage>
</organism>
<dbReference type="InterPro" id="IPR050318">
    <property type="entry name" value="DENR/SUI1_TIF"/>
</dbReference>
<dbReference type="OrthoDB" id="277199at2759"/>
<dbReference type="PANTHER" id="PTHR12789:SF0">
    <property type="entry name" value="DENSITY-REGULATED PROTEIN"/>
    <property type="match status" value="1"/>
</dbReference>
<sequence length="123" mass="14045">MSLEEEEEDDAKKTKIKTEEKKKKKKEKQKCITITLTSRNKRKTITNVAGFEHFSSTFQDGNLKEVAKTLGKKFACGCSVTKGATNQDEIDLQGDYGEQIKEILVQKWKMEEELVVVVDKSKK</sequence>
<dbReference type="PROSITE" id="PS50296">
    <property type="entry name" value="SUI1"/>
    <property type="match status" value="1"/>
</dbReference>
<feature type="compositionally biased region" description="Basic and acidic residues" evidence="2">
    <location>
        <begin position="10"/>
        <end position="21"/>
    </location>
</feature>
<dbReference type="KEGG" id="bpg:Bathy13g01580"/>
<dbReference type="InterPro" id="IPR036877">
    <property type="entry name" value="SUI1_dom_sf"/>
</dbReference>
<dbReference type="EMBL" id="FO082266">
    <property type="protein sequence ID" value="CCO19365.1"/>
    <property type="molecule type" value="Genomic_DNA"/>
</dbReference>
<keyword evidence="5" id="KW-1185">Reference proteome</keyword>
<dbReference type="RefSeq" id="XP_007509562.1">
    <property type="nucleotide sequence ID" value="XM_007509500.1"/>
</dbReference>
<dbReference type="InterPro" id="IPR046447">
    <property type="entry name" value="DENR_C"/>
</dbReference>
<dbReference type="GeneID" id="19012110"/>
<dbReference type="AlphaFoldDB" id="K8F3J9"/>
<dbReference type="SUPFAM" id="SSF55159">
    <property type="entry name" value="eIF1-like"/>
    <property type="match status" value="1"/>
</dbReference>
<proteinExistence type="inferred from homology"/>
<reference evidence="4 5" key="1">
    <citation type="submission" date="2011-10" db="EMBL/GenBank/DDBJ databases">
        <authorList>
            <person name="Genoscope - CEA"/>
        </authorList>
    </citation>
    <scope>NUCLEOTIDE SEQUENCE [LARGE SCALE GENOMIC DNA]</scope>
    <source>
        <strain evidence="4 5">RCC 1105</strain>
    </source>
</reference>
<evidence type="ECO:0000256" key="1">
    <source>
        <dbReference type="ARBA" id="ARBA00007514"/>
    </source>
</evidence>
<dbReference type="PANTHER" id="PTHR12789">
    <property type="entry name" value="DENSITY-REGULATED PROTEIN HOMOLOG"/>
    <property type="match status" value="1"/>
</dbReference>
<dbReference type="STRING" id="41875.K8F3J9"/>
<dbReference type="InterPro" id="IPR001950">
    <property type="entry name" value="SUI1"/>
</dbReference>
<evidence type="ECO:0000259" key="3">
    <source>
        <dbReference type="PROSITE" id="PS50296"/>
    </source>
</evidence>
<evidence type="ECO:0000256" key="2">
    <source>
        <dbReference type="SAM" id="MobiDB-lite"/>
    </source>
</evidence>
<dbReference type="GO" id="GO:0003729">
    <property type="term" value="F:mRNA binding"/>
    <property type="evidence" value="ECO:0007669"/>
    <property type="project" value="TreeGrafter"/>
</dbReference>
<dbReference type="Pfam" id="PF01253">
    <property type="entry name" value="SUI1"/>
    <property type="match status" value="1"/>
</dbReference>
<name>K8F3J9_9CHLO</name>
<dbReference type="GO" id="GO:0002188">
    <property type="term" value="P:translation reinitiation"/>
    <property type="evidence" value="ECO:0007669"/>
    <property type="project" value="TreeGrafter"/>
</dbReference>